<feature type="region of interest" description="Disordered" evidence="1">
    <location>
        <begin position="15"/>
        <end position="100"/>
    </location>
</feature>
<keyword evidence="2" id="KW-0449">Lipoprotein</keyword>
<feature type="compositionally biased region" description="Basic and acidic residues" evidence="1">
    <location>
        <begin position="90"/>
        <end position="100"/>
    </location>
</feature>
<evidence type="ECO:0000313" key="3">
    <source>
        <dbReference type="Proteomes" id="UP000000528"/>
    </source>
</evidence>
<organism evidence="3">
    <name type="scientific">Mycoplasmopsis pulmonis (strain UAB CTIP)</name>
    <name type="common">Mycoplasma pulmonis</name>
    <dbReference type="NCBI Taxonomy" id="272635"/>
    <lineage>
        <taxon>Bacteria</taxon>
        <taxon>Bacillati</taxon>
        <taxon>Mycoplasmatota</taxon>
        <taxon>Mycoplasmoidales</taxon>
        <taxon>Metamycoplasmataceae</taxon>
        <taxon>Mycoplasmopsis</taxon>
    </lineage>
</organism>
<evidence type="ECO:0000313" key="2">
    <source>
        <dbReference type="EMBL" id="CAC13380.1"/>
    </source>
</evidence>
<feature type="compositionally biased region" description="Low complexity" evidence="1">
    <location>
        <begin position="18"/>
        <end position="75"/>
    </location>
</feature>
<protein>
    <submittedName>
        <fullName evidence="2">LIPOPROTEIN</fullName>
    </submittedName>
</protein>
<dbReference type="RefSeq" id="WP_010925011.1">
    <property type="nucleotide sequence ID" value="NC_002771.1"/>
</dbReference>
<accession>Q98R03</accession>
<dbReference type="KEGG" id="mpu:MYPU_2070"/>
<dbReference type="BioCyc" id="MPUL272635:G1GT6-209-MONOMER"/>
<keyword evidence="3" id="KW-1185">Reference proteome</keyword>
<dbReference type="STRING" id="272635.gene:17576794"/>
<dbReference type="AlphaFoldDB" id="Q98R03"/>
<dbReference type="EMBL" id="AL445563">
    <property type="protein sequence ID" value="CAC13380.1"/>
    <property type="molecule type" value="Genomic_DNA"/>
</dbReference>
<dbReference type="Proteomes" id="UP000000528">
    <property type="component" value="Chromosome"/>
</dbReference>
<name>Q98R03_MYCPU</name>
<evidence type="ECO:0000256" key="1">
    <source>
        <dbReference type="SAM" id="MobiDB-lite"/>
    </source>
</evidence>
<gene>
    <name evidence="2" type="ordered locus">MYPU_2070</name>
</gene>
<sequence length="567" mass="64792">MIFSTIILAPTALVSCGTSNTPKTPNNSTNNTPNNSSNNTQNNNSNNSPNNTPNNNSNNTQNNNSNNNSNNTQNNETRKPESNTPSNPPKQEEMPNKPSDKKWWEVQGESKVELLAVSSDGKNLNLTFKEEIPAGIKTKVSIKKDDQNSTEEKTFDLVTTKSKTQTISLGDLEKAKWKISKILFGLSTYTPTKNNTFDSNIIANTSDEEFNKIKAYLEKHVFAIKDDRKNLANFSNLSLNDFDLKLNPKSTDKANDIFTFTKETLDENQLTNVEMKISFESTNEDIVNKKRSVAIKVQIGDKVAVVKNLEWNFKTNLEIVNQYVKDNPSYKELENHLINTYFSQRQGIHPFEIPTFRKYNWENISLKDEVVASFSKFGTLDDYNGNATLHFTIKRGNVKKGIEITIGNFAKVGNYESGYDGAKRSVDFELKSSSHGGNYKVDYVFTHYNRTNDYWYTSSEKEPTVEFAWRGGIRNLIYGFELLIWNDPRYYKENSYVVEYKESANGEWKALDTLVKDVKPFEKDKRFIQEIVEVKKVVNAVRIRFLDGKKPRWVSIASLMPITKILR</sequence>
<dbReference type="PIR" id="G90537">
    <property type="entry name" value="G90537"/>
</dbReference>
<dbReference type="HOGENOM" id="CLU_020409_0_0_14"/>
<proteinExistence type="predicted"/>
<reference evidence="2 3" key="1">
    <citation type="journal article" date="2001" name="Nucleic Acids Res.">
        <title>The complete genome sequence of the murine respiratory pathogen Mycoplasma pulmonis.</title>
        <authorList>
            <person name="Chambaud I."/>
            <person name="Heilig R."/>
            <person name="Ferris S."/>
            <person name="Barbe V."/>
            <person name="Samson D."/>
            <person name="Galisson F."/>
            <person name="Moszer I."/>
            <person name="Dybvig K."/>
            <person name="Wroblewski H."/>
            <person name="Viari A."/>
            <person name="Rocha E.P.C."/>
            <person name="Blanchard A."/>
        </authorList>
    </citation>
    <scope>NUCLEOTIDE SEQUENCE [LARGE SCALE GENOMIC DNA]</scope>
    <source>
        <strain evidence="2 3">UAB CTIP</strain>
    </source>
</reference>